<comment type="caution">
    <text evidence="1">The sequence shown here is derived from an EMBL/GenBank/DDBJ whole genome shotgun (WGS) entry which is preliminary data.</text>
</comment>
<dbReference type="RefSeq" id="WP_188905405.1">
    <property type="nucleotide sequence ID" value="NZ_BMOM01000057.1"/>
</dbReference>
<accession>A0ABQ2H129</accession>
<protein>
    <submittedName>
        <fullName evidence="1">Pilus assembly protein</fullName>
    </submittedName>
</protein>
<dbReference type="InterPro" id="IPR029055">
    <property type="entry name" value="Ntn_hydrolases_N"/>
</dbReference>
<organism evidence="1 2">
    <name type="scientific">Deinococcus aerophilus</name>
    <dbReference type="NCBI Taxonomy" id="522488"/>
    <lineage>
        <taxon>Bacteria</taxon>
        <taxon>Thermotogati</taxon>
        <taxon>Deinococcota</taxon>
        <taxon>Deinococci</taxon>
        <taxon>Deinococcales</taxon>
        <taxon>Deinococcaceae</taxon>
        <taxon>Deinococcus</taxon>
    </lineage>
</organism>
<dbReference type="Gene3D" id="3.60.20.10">
    <property type="entry name" value="Glutamine Phosphoribosylpyrophosphate, subunit 1, domain 1"/>
    <property type="match status" value="1"/>
</dbReference>
<evidence type="ECO:0000313" key="1">
    <source>
        <dbReference type="EMBL" id="GGM22159.1"/>
    </source>
</evidence>
<reference evidence="2" key="1">
    <citation type="journal article" date="2019" name="Int. J. Syst. Evol. Microbiol.">
        <title>The Global Catalogue of Microorganisms (GCM) 10K type strain sequencing project: providing services to taxonomists for standard genome sequencing and annotation.</title>
        <authorList>
            <consortium name="The Broad Institute Genomics Platform"/>
            <consortium name="The Broad Institute Genome Sequencing Center for Infectious Disease"/>
            <person name="Wu L."/>
            <person name="Ma J."/>
        </authorList>
    </citation>
    <scope>NUCLEOTIDE SEQUENCE [LARGE SCALE GENOMIC DNA]</scope>
    <source>
        <strain evidence="2">JCM 15443</strain>
    </source>
</reference>
<dbReference type="PANTHER" id="PTHR39328:SF1">
    <property type="entry name" value="BLL2871 PROTEIN"/>
    <property type="match status" value="1"/>
</dbReference>
<dbReference type="PANTHER" id="PTHR39328">
    <property type="entry name" value="BLL2871 PROTEIN"/>
    <property type="match status" value="1"/>
</dbReference>
<dbReference type="SUPFAM" id="SSF56235">
    <property type="entry name" value="N-terminal nucleophile aminohydrolases (Ntn hydrolases)"/>
    <property type="match status" value="1"/>
</dbReference>
<evidence type="ECO:0000313" key="2">
    <source>
        <dbReference type="Proteomes" id="UP000661918"/>
    </source>
</evidence>
<name>A0ABQ2H129_9DEIO</name>
<dbReference type="InterPro" id="IPR010430">
    <property type="entry name" value="DUF1028"/>
</dbReference>
<dbReference type="EMBL" id="BMOM01000057">
    <property type="protein sequence ID" value="GGM22159.1"/>
    <property type="molecule type" value="Genomic_DNA"/>
</dbReference>
<sequence>MIKLNTFSITARCARTGQLGVAVSTAVPGVGMLCPFVQAEVGAVATQSFVNPYLGLWGLEYLAAGHPAAETVELLKTRDAGLALRQFAVVDRHGGSAAYSGDGCDGWYGHLTGPDYAIAGNMLVGAATLDAMEQDFSNTADLPLVERLLGALQAGQDAGGDKRGKQSAAVKVFSTEAYPLVDLRVDEHHDPVPELRRVYGVAREQLLPLIAMLPTLAHPNGQFDMEASRRSGLLQDR</sequence>
<dbReference type="Proteomes" id="UP000661918">
    <property type="component" value="Unassembled WGS sequence"/>
</dbReference>
<gene>
    <name evidence="1" type="ORF">GCM10010841_32540</name>
</gene>
<dbReference type="Pfam" id="PF06267">
    <property type="entry name" value="DUF1028"/>
    <property type="match status" value="1"/>
</dbReference>
<keyword evidence="2" id="KW-1185">Reference proteome</keyword>
<proteinExistence type="predicted"/>